<name>A0A1K1R811_9FLAO</name>
<reference evidence="2 3" key="1">
    <citation type="submission" date="2016-11" db="EMBL/GenBank/DDBJ databases">
        <authorList>
            <person name="Jaros S."/>
            <person name="Januszkiewicz K."/>
            <person name="Wedrychowicz H."/>
        </authorList>
    </citation>
    <scope>NUCLEOTIDE SEQUENCE [LARGE SCALE GENOMIC DNA]</scope>
    <source>
        <strain evidence="2 3">CGMCC 1.12145</strain>
    </source>
</reference>
<dbReference type="OrthoDB" id="1118734at2"/>
<dbReference type="Pfam" id="PF10677">
    <property type="entry name" value="DUF2490"/>
    <property type="match status" value="1"/>
</dbReference>
<accession>A0A1K1R811</accession>
<feature type="signal peptide" evidence="1">
    <location>
        <begin position="1"/>
        <end position="22"/>
    </location>
</feature>
<dbReference type="AlphaFoldDB" id="A0A1K1R811"/>
<evidence type="ECO:0000313" key="2">
    <source>
        <dbReference type="EMBL" id="SFW67963.1"/>
    </source>
</evidence>
<keyword evidence="1" id="KW-0732">Signal</keyword>
<evidence type="ECO:0000256" key="1">
    <source>
        <dbReference type="SAM" id="SignalP"/>
    </source>
</evidence>
<evidence type="ECO:0000313" key="3">
    <source>
        <dbReference type="Proteomes" id="UP000182248"/>
    </source>
</evidence>
<sequence>MRKTVFFLALIAYLSFPDHATAQVNENETGAWYMYFWNTTFQNSRFGLQGDLQYRNWDMIGDLEQLLLRGGATYEPEKANIKFTLGYAYVLSGTYGSSGTTRKESRVYQEALLPHRLADRFHLTHRFRYEQRWVENQDFRTRIRYNLFLNVPVNRTTLDQGAVYIALYNEVFINGQKDTGHGNTVEIFDRNRLYTALGYSITDQLRVQAGYMRQSTNTVDKGQLQLSLHHTL</sequence>
<dbReference type="RefSeq" id="WP_072318430.1">
    <property type="nucleotide sequence ID" value="NZ_FPJE01000020.1"/>
</dbReference>
<organism evidence="2 3">
    <name type="scientific">Sinomicrobium oceani</name>
    <dbReference type="NCBI Taxonomy" id="1150368"/>
    <lineage>
        <taxon>Bacteria</taxon>
        <taxon>Pseudomonadati</taxon>
        <taxon>Bacteroidota</taxon>
        <taxon>Flavobacteriia</taxon>
        <taxon>Flavobacteriales</taxon>
        <taxon>Flavobacteriaceae</taxon>
        <taxon>Sinomicrobium</taxon>
    </lineage>
</organism>
<dbReference type="EMBL" id="FPJE01000020">
    <property type="protein sequence ID" value="SFW67963.1"/>
    <property type="molecule type" value="Genomic_DNA"/>
</dbReference>
<gene>
    <name evidence="2" type="ORF">SAMN02927921_03244</name>
</gene>
<dbReference type="Proteomes" id="UP000182248">
    <property type="component" value="Unassembled WGS sequence"/>
</dbReference>
<proteinExistence type="predicted"/>
<feature type="chain" id="PRO_5009667482" description="DUF2490 domain-containing protein" evidence="1">
    <location>
        <begin position="23"/>
        <end position="232"/>
    </location>
</feature>
<dbReference type="STRING" id="1150368.SAMN02927921_03244"/>
<evidence type="ECO:0008006" key="4">
    <source>
        <dbReference type="Google" id="ProtNLM"/>
    </source>
</evidence>
<keyword evidence="3" id="KW-1185">Reference proteome</keyword>
<protein>
    <recommendedName>
        <fullName evidence="4">DUF2490 domain-containing protein</fullName>
    </recommendedName>
</protein>
<dbReference type="InterPro" id="IPR019619">
    <property type="entry name" value="DUF2490"/>
</dbReference>